<dbReference type="AlphaFoldDB" id="A0A4S2KPY9"/>
<evidence type="ECO:0000256" key="1">
    <source>
        <dbReference type="SAM" id="MobiDB-lite"/>
    </source>
</evidence>
<reference evidence="2 3" key="1">
    <citation type="journal article" date="2019" name="Philos. Trans. R. Soc. Lond., B, Biol. Sci.">
        <title>Ant behaviour and brain gene expression of defending hosts depend on the ecological success of the intruding social parasite.</title>
        <authorList>
            <person name="Kaur R."/>
            <person name="Stoldt M."/>
            <person name="Jongepier E."/>
            <person name="Feldmeyer B."/>
            <person name="Menzel F."/>
            <person name="Bornberg-Bauer E."/>
            <person name="Foitzik S."/>
        </authorList>
    </citation>
    <scope>NUCLEOTIDE SEQUENCE [LARGE SCALE GENOMIC DNA]</scope>
    <source>
        <tissue evidence="2">Whole body</tissue>
    </source>
</reference>
<dbReference type="EMBL" id="QBLH01002024">
    <property type="protein sequence ID" value="TGZ50109.1"/>
    <property type="molecule type" value="Genomic_DNA"/>
</dbReference>
<proteinExistence type="predicted"/>
<protein>
    <submittedName>
        <fullName evidence="2">Uncharacterized protein</fullName>
    </submittedName>
</protein>
<sequence length="129" mass="14978">MWINKLVERYRRARGHDPEEGLEDGRETRRNYRQLRGYKAQYRSNSKKPRDEGNKWFEEPAETGSRTKDTLPASPELPSSNSKGEKGGGGEEEEEKEAVSRRERVRMEKRLTQEEEKGPGDSDGRGRRV</sequence>
<feature type="compositionally biased region" description="Basic and acidic residues" evidence="1">
    <location>
        <begin position="97"/>
        <end position="129"/>
    </location>
</feature>
<keyword evidence="3" id="KW-1185">Reference proteome</keyword>
<evidence type="ECO:0000313" key="2">
    <source>
        <dbReference type="EMBL" id="TGZ50109.1"/>
    </source>
</evidence>
<name>A0A4S2KPY9_9HYME</name>
<feature type="region of interest" description="Disordered" evidence="1">
    <location>
        <begin position="11"/>
        <end position="129"/>
    </location>
</feature>
<feature type="compositionally biased region" description="Basic and acidic residues" evidence="1">
    <location>
        <begin position="48"/>
        <end position="58"/>
    </location>
</feature>
<accession>A0A4S2KPY9</accession>
<organism evidence="2 3">
    <name type="scientific">Temnothorax longispinosus</name>
    <dbReference type="NCBI Taxonomy" id="300112"/>
    <lineage>
        <taxon>Eukaryota</taxon>
        <taxon>Metazoa</taxon>
        <taxon>Ecdysozoa</taxon>
        <taxon>Arthropoda</taxon>
        <taxon>Hexapoda</taxon>
        <taxon>Insecta</taxon>
        <taxon>Pterygota</taxon>
        <taxon>Neoptera</taxon>
        <taxon>Endopterygota</taxon>
        <taxon>Hymenoptera</taxon>
        <taxon>Apocrita</taxon>
        <taxon>Aculeata</taxon>
        <taxon>Formicoidea</taxon>
        <taxon>Formicidae</taxon>
        <taxon>Myrmicinae</taxon>
        <taxon>Temnothorax</taxon>
    </lineage>
</organism>
<evidence type="ECO:0000313" key="3">
    <source>
        <dbReference type="Proteomes" id="UP000310200"/>
    </source>
</evidence>
<comment type="caution">
    <text evidence="2">The sequence shown here is derived from an EMBL/GenBank/DDBJ whole genome shotgun (WGS) entry which is preliminary data.</text>
</comment>
<gene>
    <name evidence="2" type="ORF">DBV15_00855</name>
</gene>
<feature type="compositionally biased region" description="Basic and acidic residues" evidence="1">
    <location>
        <begin position="11"/>
        <end position="30"/>
    </location>
</feature>
<dbReference type="Proteomes" id="UP000310200">
    <property type="component" value="Unassembled WGS sequence"/>
</dbReference>